<dbReference type="AlphaFoldDB" id="A0A2T6BSF0"/>
<dbReference type="CDD" id="cd00063">
    <property type="entry name" value="FN3"/>
    <property type="match status" value="3"/>
</dbReference>
<sequence length="446" mass="48048">MRKVVLLLLIGFAFSCSDEVQIPEIIQPCQPVAASFASDITNNSARLNWCGTVNDAGECLPVTGVTWTASWGSPGFNPDEGTIIDTPTSSINITGLSPQTSYEFYVKSDCDLGNNEWYGPTEFTTSCPAPTNLGAADITQTGATLTWMPGGSEIAWEVKYGLVGFNLEEADAFATGDNSGYPITNLQPNSDYEFYVRANCNATTDGDQTGSFSAFSGPYRFSTCLPPLNLSIDDVTQISAGLSWDSNSQTVWEISYGEAATFTPDTGTMVTVSNTNYTVTGLCPSTTYTFAIRTLCGVTTQSSWINFGNVTTPALEYTGMYTYEEIGNTDEPIFGNPTTVEMVQVSDTERSITVKYLANLDVMNTQPTMTFNFTLNCDGTVTVTDDQDTNFNCGGDNVLLGQGMAMPASYNITDDSTIDIRFVEDTASATCTNAPQSEVVIRLTKL</sequence>
<dbReference type="Proteomes" id="UP000244090">
    <property type="component" value="Unassembled WGS sequence"/>
</dbReference>
<feature type="domain" description="Fibronectin type-III" evidence="2">
    <location>
        <begin position="30"/>
        <end position="128"/>
    </location>
</feature>
<dbReference type="Pfam" id="PF00041">
    <property type="entry name" value="fn3"/>
    <property type="match status" value="2"/>
</dbReference>
<dbReference type="PANTHER" id="PTHR46708">
    <property type="entry name" value="TENASCIN"/>
    <property type="match status" value="1"/>
</dbReference>
<dbReference type="SUPFAM" id="SSF49265">
    <property type="entry name" value="Fibronectin type III"/>
    <property type="match status" value="2"/>
</dbReference>
<dbReference type="PROSITE" id="PS50853">
    <property type="entry name" value="FN3"/>
    <property type="match status" value="3"/>
</dbReference>
<dbReference type="PANTHER" id="PTHR46708:SF2">
    <property type="entry name" value="FIBRONECTIN TYPE-III DOMAIN-CONTAINING PROTEIN"/>
    <property type="match status" value="1"/>
</dbReference>
<name>A0A2T6BSF0_9FLAO</name>
<keyword evidence="1" id="KW-0677">Repeat</keyword>
<dbReference type="Gene3D" id="2.60.40.10">
    <property type="entry name" value="Immunoglobulins"/>
    <property type="match status" value="3"/>
</dbReference>
<organism evidence="3 4">
    <name type="scientific">Kordia periserrulae</name>
    <dbReference type="NCBI Taxonomy" id="701523"/>
    <lineage>
        <taxon>Bacteria</taxon>
        <taxon>Pseudomonadati</taxon>
        <taxon>Bacteroidota</taxon>
        <taxon>Flavobacteriia</taxon>
        <taxon>Flavobacteriales</taxon>
        <taxon>Flavobacteriaceae</taxon>
        <taxon>Kordia</taxon>
    </lineage>
</organism>
<proteinExistence type="predicted"/>
<feature type="domain" description="Fibronectin type-III" evidence="2">
    <location>
        <begin position="129"/>
        <end position="219"/>
    </location>
</feature>
<dbReference type="SMART" id="SM00060">
    <property type="entry name" value="FN3"/>
    <property type="match status" value="3"/>
</dbReference>
<comment type="caution">
    <text evidence="3">The sequence shown here is derived from an EMBL/GenBank/DDBJ whole genome shotgun (WGS) entry which is preliminary data.</text>
</comment>
<protein>
    <submittedName>
        <fullName evidence="3">Fibronectin type III domain protein</fullName>
    </submittedName>
</protein>
<dbReference type="EMBL" id="QBKT01000011">
    <property type="protein sequence ID" value="PTX59002.1"/>
    <property type="molecule type" value="Genomic_DNA"/>
</dbReference>
<dbReference type="InterPro" id="IPR013783">
    <property type="entry name" value="Ig-like_fold"/>
</dbReference>
<dbReference type="InterPro" id="IPR050991">
    <property type="entry name" value="ECM_Regulatory_Proteins"/>
</dbReference>
<evidence type="ECO:0000313" key="4">
    <source>
        <dbReference type="Proteomes" id="UP000244090"/>
    </source>
</evidence>
<dbReference type="RefSeq" id="WP_158269201.1">
    <property type="nucleotide sequence ID" value="NZ_QBKT01000011.1"/>
</dbReference>
<dbReference type="PROSITE" id="PS51257">
    <property type="entry name" value="PROKAR_LIPOPROTEIN"/>
    <property type="match status" value="1"/>
</dbReference>
<keyword evidence="4" id="KW-1185">Reference proteome</keyword>
<dbReference type="InterPro" id="IPR036116">
    <property type="entry name" value="FN3_sf"/>
</dbReference>
<gene>
    <name evidence="3" type="ORF">C8N46_11171</name>
</gene>
<dbReference type="InterPro" id="IPR003961">
    <property type="entry name" value="FN3_dom"/>
</dbReference>
<feature type="domain" description="Fibronectin type-III" evidence="2">
    <location>
        <begin position="226"/>
        <end position="315"/>
    </location>
</feature>
<dbReference type="OrthoDB" id="1233892at2"/>
<accession>A0A2T6BSF0</accession>
<reference evidence="3 4" key="1">
    <citation type="submission" date="2018-04" db="EMBL/GenBank/DDBJ databases">
        <title>Genomic Encyclopedia of Archaeal and Bacterial Type Strains, Phase II (KMG-II): from individual species to whole genera.</title>
        <authorList>
            <person name="Goeker M."/>
        </authorList>
    </citation>
    <scope>NUCLEOTIDE SEQUENCE [LARGE SCALE GENOMIC DNA]</scope>
    <source>
        <strain evidence="3 4">DSM 25731</strain>
    </source>
</reference>
<evidence type="ECO:0000256" key="1">
    <source>
        <dbReference type="ARBA" id="ARBA00022737"/>
    </source>
</evidence>
<evidence type="ECO:0000259" key="2">
    <source>
        <dbReference type="PROSITE" id="PS50853"/>
    </source>
</evidence>
<evidence type="ECO:0000313" key="3">
    <source>
        <dbReference type="EMBL" id="PTX59002.1"/>
    </source>
</evidence>